<dbReference type="Proteomes" id="UP001161247">
    <property type="component" value="Chromosome 6"/>
</dbReference>
<dbReference type="CDD" id="cd00167">
    <property type="entry name" value="SANT"/>
    <property type="match status" value="1"/>
</dbReference>
<reference evidence="4" key="1">
    <citation type="submission" date="2023-03" db="EMBL/GenBank/DDBJ databases">
        <authorList>
            <person name="Julca I."/>
        </authorList>
    </citation>
    <scope>NUCLEOTIDE SEQUENCE</scope>
</reference>
<dbReference type="AlphaFoldDB" id="A0AAV1DMC0"/>
<evidence type="ECO:0000256" key="1">
    <source>
        <dbReference type="SAM" id="MobiDB-lite"/>
    </source>
</evidence>
<dbReference type="InterPro" id="IPR017884">
    <property type="entry name" value="SANT_dom"/>
</dbReference>
<dbReference type="EMBL" id="OX459123">
    <property type="protein sequence ID" value="CAI9108987.1"/>
    <property type="molecule type" value="Genomic_DNA"/>
</dbReference>
<proteinExistence type="predicted"/>
<feature type="domain" description="Myb-like" evidence="2">
    <location>
        <begin position="28"/>
        <end position="69"/>
    </location>
</feature>
<feature type="region of interest" description="Disordered" evidence="1">
    <location>
        <begin position="65"/>
        <end position="87"/>
    </location>
</feature>
<gene>
    <name evidence="4" type="ORF">OLC1_LOCUS16969</name>
</gene>
<dbReference type="SUPFAM" id="SSF46689">
    <property type="entry name" value="Homeodomain-like"/>
    <property type="match status" value="1"/>
</dbReference>
<dbReference type="InterPro" id="IPR001005">
    <property type="entry name" value="SANT/Myb"/>
</dbReference>
<dbReference type="Gene3D" id="1.10.10.60">
    <property type="entry name" value="Homeodomain-like"/>
    <property type="match status" value="1"/>
</dbReference>
<evidence type="ECO:0000313" key="4">
    <source>
        <dbReference type="EMBL" id="CAI9108987.1"/>
    </source>
</evidence>
<feature type="compositionally biased region" description="Basic and acidic residues" evidence="1">
    <location>
        <begin position="65"/>
        <end position="79"/>
    </location>
</feature>
<dbReference type="PROSITE" id="PS50090">
    <property type="entry name" value="MYB_LIKE"/>
    <property type="match status" value="1"/>
</dbReference>
<evidence type="ECO:0000313" key="5">
    <source>
        <dbReference type="Proteomes" id="UP001161247"/>
    </source>
</evidence>
<protein>
    <submittedName>
        <fullName evidence="4">OLC1v1008710C1</fullName>
    </submittedName>
</protein>
<organism evidence="4 5">
    <name type="scientific">Oldenlandia corymbosa var. corymbosa</name>
    <dbReference type="NCBI Taxonomy" id="529605"/>
    <lineage>
        <taxon>Eukaryota</taxon>
        <taxon>Viridiplantae</taxon>
        <taxon>Streptophyta</taxon>
        <taxon>Embryophyta</taxon>
        <taxon>Tracheophyta</taxon>
        <taxon>Spermatophyta</taxon>
        <taxon>Magnoliopsida</taxon>
        <taxon>eudicotyledons</taxon>
        <taxon>Gunneridae</taxon>
        <taxon>Pentapetalae</taxon>
        <taxon>asterids</taxon>
        <taxon>lamiids</taxon>
        <taxon>Gentianales</taxon>
        <taxon>Rubiaceae</taxon>
        <taxon>Rubioideae</taxon>
        <taxon>Spermacoceae</taxon>
        <taxon>Hedyotis-Oldenlandia complex</taxon>
        <taxon>Oldenlandia</taxon>
    </lineage>
</organism>
<dbReference type="Pfam" id="PF00249">
    <property type="entry name" value="Myb_DNA-binding"/>
    <property type="match status" value="1"/>
</dbReference>
<feature type="domain" description="SANT" evidence="3">
    <location>
        <begin position="31"/>
        <end position="66"/>
    </location>
</feature>
<evidence type="ECO:0000259" key="2">
    <source>
        <dbReference type="PROSITE" id="PS50090"/>
    </source>
</evidence>
<dbReference type="PROSITE" id="PS51293">
    <property type="entry name" value="SANT"/>
    <property type="match status" value="1"/>
</dbReference>
<keyword evidence="5" id="KW-1185">Reference proteome</keyword>
<dbReference type="InterPro" id="IPR009057">
    <property type="entry name" value="Homeodomain-like_sf"/>
</dbReference>
<sequence>MLDLTLCTICYVHQSSAIITSDFRCVEITEVVKNDWTVEETLLLLEAVMHYGDDWKKVADTVTGKSDKKSSEMEHEFGPKDSSFPNKKMRFTPLAVRCKQPYNGPDSKSSLIEK</sequence>
<evidence type="ECO:0000259" key="3">
    <source>
        <dbReference type="PROSITE" id="PS51293"/>
    </source>
</evidence>
<name>A0AAV1DMC0_OLDCO</name>
<accession>A0AAV1DMC0</accession>